<dbReference type="Gene3D" id="2.20.25.80">
    <property type="entry name" value="WRKY domain"/>
    <property type="match status" value="1"/>
</dbReference>
<dbReference type="EMBL" id="GQ453670">
    <property type="protein sequence ID" value="ACV29874.1"/>
    <property type="molecule type" value="mRNA"/>
</dbReference>
<reference evidence="8" key="1">
    <citation type="journal article" date="2012" name="Biol. Plant.">
        <title>A positive regulatory role of the watermelon ClWRKY70 gene for disease resistance in transgenic Arabidopsis thaliana.</title>
        <authorList>
            <person name="Cho S.M."/>
            <person name="Kang E.Y."/>
            <person name="Min K.H."/>
            <person name="Lee Y.K."/>
            <person name="Kim Y.C."/>
            <person name="Yang K.Y."/>
            <person name="Kim K.S."/>
            <person name="Choi Y.S."/>
            <person name="Cho B.H."/>
        </authorList>
    </citation>
    <scope>NUCLEOTIDE SEQUENCE</scope>
</reference>
<dbReference type="InterPro" id="IPR003657">
    <property type="entry name" value="WRKY_dom"/>
</dbReference>
<evidence type="ECO:0000256" key="3">
    <source>
        <dbReference type="ARBA" id="ARBA00023125"/>
    </source>
</evidence>
<feature type="transmembrane region" description="Helical" evidence="6">
    <location>
        <begin position="277"/>
        <end position="301"/>
    </location>
</feature>
<keyword evidence="4" id="KW-0804">Transcription</keyword>
<organism evidence="8">
    <name type="scientific">Citrullus lanatus</name>
    <name type="common">Watermelon</name>
    <name type="synonym">Citrullus vulgaris</name>
    <dbReference type="NCBI Taxonomy" id="3654"/>
    <lineage>
        <taxon>Eukaryota</taxon>
        <taxon>Viridiplantae</taxon>
        <taxon>Streptophyta</taxon>
        <taxon>Embryophyta</taxon>
        <taxon>Tracheophyta</taxon>
        <taxon>Spermatophyta</taxon>
        <taxon>Magnoliopsida</taxon>
        <taxon>eudicotyledons</taxon>
        <taxon>Gunneridae</taxon>
        <taxon>Pentapetalae</taxon>
        <taxon>rosids</taxon>
        <taxon>fabids</taxon>
        <taxon>Cucurbitales</taxon>
        <taxon>Cucurbitaceae</taxon>
        <taxon>Benincaseae</taxon>
        <taxon>Citrullus</taxon>
    </lineage>
</organism>
<proteinExistence type="evidence at transcript level"/>
<evidence type="ECO:0000256" key="1">
    <source>
        <dbReference type="ARBA" id="ARBA00004123"/>
    </source>
</evidence>
<dbReference type="InterPro" id="IPR044810">
    <property type="entry name" value="WRKY_plant"/>
</dbReference>
<dbReference type="SUPFAM" id="SSF118290">
    <property type="entry name" value="WRKY DNA-binding domain"/>
    <property type="match status" value="1"/>
</dbReference>
<evidence type="ECO:0000313" key="8">
    <source>
        <dbReference type="EMBL" id="ACV29874.1"/>
    </source>
</evidence>
<feature type="domain" description="WRKY" evidence="7">
    <location>
        <begin position="113"/>
        <end position="160"/>
    </location>
</feature>
<evidence type="ECO:0000256" key="4">
    <source>
        <dbReference type="ARBA" id="ARBA00023163"/>
    </source>
</evidence>
<dbReference type="PROSITE" id="PS50811">
    <property type="entry name" value="WRKY"/>
    <property type="match status" value="1"/>
</dbReference>
<dbReference type="GO" id="GO:0005634">
    <property type="term" value="C:nucleus"/>
    <property type="evidence" value="ECO:0007669"/>
    <property type="project" value="UniProtKB-SubCell"/>
</dbReference>
<protein>
    <submittedName>
        <fullName evidence="8">WRKY70</fullName>
    </submittedName>
</protein>
<dbReference type="GO" id="GO:0043565">
    <property type="term" value="F:sequence-specific DNA binding"/>
    <property type="evidence" value="ECO:0007669"/>
    <property type="project" value="InterPro"/>
</dbReference>
<evidence type="ECO:0000256" key="6">
    <source>
        <dbReference type="SAM" id="Phobius"/>
    </source>
</evidence>
<sequence>MEPADFSHAGIPAETRRKITAELLSGRQSAARLQSLLQSAAAADHDPIALATKILTSFNESISILESAAAELSCPDHSLCPDLDSGDSRGSTAVKNHQGRANKRRRLMNTRVVMTATTEDKYGWRKYGQKVILNATYPRSYFRCTHKYDQGCRATKHVQRMEGMDSEIMYKITYICDHTCSTASQIIASAVASASDSYNLISFSNSHNGQLIEGTGHSFFCPNNDDAMKVRETTTTSGSTNHEVDLWSELKDFGSLQTTTMTNQYYFSTGDDDADSLMFWNGCLPIIFVLAFGQIAAYYTIESK</sequence>
<dbReference type="AlphaFoldDB" id="C8CP45"/>
<evidence type="ECO:0000256" key="2">
    <source>
        <dbReference type="ARBA" id="ARBA00023015"/>
    </source>
</evidence>
<dbReference type="Pfam" id="PF03106">
    <property type="entry name" value="WRKY"/>
    <property type="match status" value="1"/>
</dbReference>
<keyword evidence="6" id="KW-0812">Transmembrane</keyword>
<keyword evidence="6" id="KW-1133">Transmembrane helix</keyword>
<evidence type="ECO:0000259" key="7">
    <source>
        <dbReference type="PROSITE" id="PS50811"/>
    </source>
</evidence>
<keyword evidence="2" id="KW-0805">Transcription regulation</keyword>
<name>C8CP45_CITLA</name>
<comment type="subcellular location">
    <subcellularLocation>
        <location evidence="1">Nucleus</location>
    </subcellularLocation>
</comment>
<accession>C8CP45</accession>
<keyword evidence="5" id="KW-0539">Nucleus</keyword>
<dbReference type="GO" id="GO:0003700">
    <property type="term" value="F:DNA-binding transcription factor activity"/>
    <property type="evidence" value="ECO:0007669"/>
    <property type="project" value="InterPro"/>
</dbReference>
<keyword evidence="6" id="KW-0472">Membrane</keyword>
<dbReference type="InterPro" id="IPR036576">
    <property type="entry name" value="WRKY_dom_sf"/>
</dbReference>
<keyword evidence="3" id="KW-0238">DNA-binding</keyword>
<evidence type="ECO:0000256" key="5">
    <source>
        <dbReference type="ARBA" id="ARBA00023242"/>
    </source>
</evidence>
<dbReference type="SMART" id="SM00774">
    <property type="entry name" value="WRKY"/>
    <property type="match status" value="1"/>
</dbReference>
<dbReference type="PANTHER" id="PTHR31282">
    <property type="entry name" value="WRKY TRANSCRIPTION FACTOR 21-RELATED"/>
    <property type="match status" value="1"/>
</dbReference>